<name>A0A3A9Y6Y2_9ACTN</name>
<dbReference type="Proteomes" id="UP000275865">
    <property type="component" value="Unassembled WGS sequence"/>
</dbReference>
<evidence type="ECO:0000256" key="2">
    <source>
        <dbReference type="SAM" id="MobiDB-lite"/>
    </source>
</evidence>
<dbReference type="GO" id="GO:0016787">
    <property type="term" value="F:hydrolase activity"/>
    <property type="evidence" value="ECO:0007669"/>
    <property type="project" value="UniProtKB-KW"/>
</dbReference>
<dbReference type="InterPro" id="IPR029018">
    <property type="entry name" value="Hex-like_dom2"/>
</dbReference>
<sequence>MVGSTNASSHDNGNSGNTLQKLSRDPYVATVPASRWRVGRKEQGMSQPGQRTRGVPHAQRDFAGRARRWSAAVAIGAVLAASLTSVGVTPAHASPGDFTIFDGRRTAPILIDASYGGDHGDRDYTQVRRAVQDLRQDVAMVTGAIDPNDVQSVFVDDESAKETRLAKADQSKLPALLTKATGRKTAIIVGQIGESRLIDEIVGAGKFNEAAGIEGRWEAYAAKTITKPVPGVDKALVIAGSDARGTIYGIYSISEEIGVSPWYWYSDVPVRQRDHIDVKGRTRVDDGPDVKYRGFFINDEERTIAWAKRKFPTGDGTPDVNFYRHVYELMLRLRLNTLWPAMHLASTAFNAVTDTGTYDTGTPVNAREAAAFGVVASSSHAELMLRNNEGEWRQWYDRNKDALDIKGSDAVAAFNYSINKPAILEYWRQRVVANADFENILALGIRGVHDSDAVFTPGNPYGFKDKVEMEADVIREQRKMIAEVYGSADAVPQVFIPYKEMNDLYNAGLKDHIPDDVTLMWAEDNQGYLRQVPTRTEAARSGGNGVYYHISYWGEPKSYLWLNSTPMSLMVQQLRRAWNSGAGRYWILNVGDIKPGEIKLDLFAKLAWDVDGYDDTNIGSKFLTEHLQRDFRLKGTNAAVVTDALKRFDALENTKRAEFWGEVNSSNANSGRIHDGQVFPFSATSDGDELQRHINESNELVRILEGASAKLDPRYRSAFYQQVLHRVRSYRNMAEHIGYYWKNQLAAAQGRYASAGSYELLSKQARERILTDEEYWNTISHGKWDHAIGHSHPEGFPNEGAVMLTNDRYARVAAPTDAVGAAAEGGKEPGRGTLTFNSAAPDDKRFFDVFSRDDVANRQEWVAEADAPWITLSQRSGTTATEQRVTVTVAKDHPATTGTIRVFNAVDGAKVGDPVATFTVNAKRAAVDLHRVTEPAHLEANGYVALEAEHFSENVPGADGTRWAPLQGVGQRGASMGSFPEIAPRVDSGFETTARLKYRVYFASTGKFTGTFYRIPTLNEGTEDDGTPRTARTAVGLDDQSPSLLRGNSVAGTSTSTWGFNIMRQIEPLNFTVDVTTPGWHDLMVYRSDAAILFDRIIIETRDGAVGDGLVGPPESPNNIAAPEKATVAPLPGVMPELHRLPAIETSVGRTSTVEGVTDVATAESDNKTAASVTITDGELSITGHRAGRAEVSITTGGGETWVAPVTVGRAEGAPVGPYLEQDGLVILDAADALENSASAHATASNNETHGWALARNGLQVVPPADASAKAQWLATSAAQAEALFRAGPTQKVNGSSAAGAPPRLEFTVDIQTGGTYYLFVNSSNPNPDADSYHVLVDGQWRYQSSKSGPETGFETWYGSTNVAATALALEPGEHTITLAPREAGLVLNQIALTTNDTPRFTGFQTPSGRKASAS</sequence>
<dbReference type="InterPro" id="IPR042301">
    <property type="entry name" value="GH115_sf"/>
</dbReference>
<dbReference type="Gene3D" id="3.20.20.520">
    <property type="entry name" value="Glycosyl hydrolase family 115"/>
    <property type="match status" value="1"/>
</dbReference>
<dbReference type="Pfam" id="PF17829">
    <property type="entry name" value="GH115_C"/>
    <property type="match status" value="1"/>
</dbReference>
<dbReference type="PANTHER" id="PTHR37842">
    <property type="match status" value="1"/>
</dbReference>
<feature type="domain" description="Gylcosyl hydrolase 115 C-terminal" evidence="3">
    <location>
        <begin position="937"/>
        <end position="1115"/>
    </location>
</feature>
<keyword evidence="1" id="KW-0378">Hydrolase</keyword>
<dbReference type="SUPFAM" id="SSF49785">
    <property type="entry name" value="Galactose-binding domain-like"/>
    <property type="match status" value="1"/>
</dbReference>
<dbReference type="Gene3D" id="2.60.120.260">
    <property type="entry name" value="Galactose-binding domain-like"/>
    <property type="match status" value="1"/>
</dbReference>
<feature type="region of interest" description="Disordered" evidence="2">
    <location>
        <begin position="1"/>
        <end position="57"/>
    </location>
</feature>
<evidence type="ECO:0000256" key="1">
    <source>
        <dbReference type="ARBA" id="ARBA00022801"/>
    </source>
</evidence>
<dbReference type="Gene3D" id="1.20.58.2150">
    <property type="match status" value="1"/>
</dbReference>
<organism evidence="4 5">
    <name type="scientific">Micromonospora musae</name>
    <dbReference type="NCBI Taxonomy" id="1894970"/>
    <lineage>
        <taxon>Bacteria</taxon>
        <taxon>Bacillati</taxon>
        <taxon>Actinomycetota</taxon>
        <taxon>Actinomycetes</taxon>
        <taxon>Micromonosporales</taxon>
        <taxon>Micromonosporaceae</taxon>
        <taxon>Micromonospora</taxon>
    </lineage>
</organism>
<dbReference type="GO" id="GO:0005975">
    <property type="term" value="P:carbohydrate metabolic process"/>
    <property type="evidence" value="ECO:0007669"/>
    <property type="project" value="UniProtKB-ARBA"/>
</dbReference>
<comment type="caution">
    <text evidence="4">The sequence shown here is derived from an EMBL/GenBank/DDBJ whole genome shotgun (WGS) entry which is preliminary data.</text>
</comment>
<protein>
    <recommendedName>
        <fullName evidence="3">Gylcosyl hydrolase 115 C-terminal domain-containing protein</fullName>
    </recommendedName>
</protein>
<dbReference type="EMBL" id="RAZT01000006">
    <property type="protein sequence ID" value="RKN32413.1"/>
    <property type="molecule type" value="Genomic_DNA"/>
</dbReference>
<reference evidence="4 5" key="1">
    <citation type="submission" date="2018-09" db="EMBL/GenBank/DDBJ databases">
        <title>Micromonospora sp. nov. MS1-9, isolated from a root of Musa sp.</title>
        <authorList>
            <person name="Kuncharoen N."/>
            <person name="Kudo T."/>
            <person name="Ohkuma M."/>
            <person name="Yuki M."/>
            <person name="Tanasupawat S."/>
        </authorList>
    </citation>
    <scope>NUCLEOTIDE SEQUENCE [LARGE SCALE GENOMIC DNA]</scope>
    <source>
        <strain evidence="4 5">MS1-9</strain>
    </source>
</reference>
<dbReference type="InterPro" id="IPR008979">
    <property type="entry name" value="Galactose-bd-like_sf"/>
</dbReference>
<accession>A0A3A9Y6Y2</accession>
<dbReference type="PANTHER" id="PTHR37842:SF2">
    <property type="entry name" value="GYLCOSYL HYDROLASE 115 C-TERMINAL DOMAIN-CONTAINING PROTEIN"/>
    <property type="match status" value="1"/>
</dbReference>
<gene>
    <name evidence="4" type="ORF">D7044_14345</name>
</gene>
<feature type="compositionally biased region" description="Polar residues" evidence="2">
    <location>
        <begin position="1"/>
        <end position="21"/>
    </location>
</feature>
<proteinExistence type="predicted"/>
<dbReference type="InterPro" id="IPR031924">
    <property type="entry name" value="GH115"/>
</dbReference>
<evidence type="ECO:0000259" key="3">
    <source>
        <dbReference type="Pfam" id="PF17829"/>
    </source>
</evidence>
<dbReference type="Gene3D" id="3.30.379.10">
    <property type="entry name" value="Chitobiase/beta-hexosaminidase domain 2-like"/>
    <property type="match status" value="1"/>
</dbReference>
<evidence type="ECO:0000313" key="4">
    <source>
        <dbReference type="EMBL" id="RKN32413.1"/>
    </source>
</evidence>
<dbReference type="InterPro" id="IPR041437">
    <property type="entry name" value="GH115_C"/>
</dbReference>
<evidence type="ECO:0000313" key="5">
    <source>
        <dbReference type="Proteomes" id="UP000275865"/>
    </source>
</evidence>
<dbReference type="Gene3D" id="2.60.120.1620">
    <property type="match status" value="1"/>
</dbReference>
<dbReference type="Pfam" id="PF15979">
    <property type="entry name" value="Glyco_hydro_115"/>
    <property type="match status" value="1"/>
</dbReference>